<feature type="transmembrane region" description="Helical" evidence="6">
    <location>
        <begin position="141"/>
        <end position="157"/>
    </location>
</feature>
<dbReference type="EMBL" id="AP025226">
    <property type="protein sequence ID" value="BDB98473.1"/>
    <property type="molecule type" value="Genomic_DNA"/>
</dbReference>
<reference evidence="7 8" key="1">
    <citation type="journal article" date="2022" name="Microbiol. Resour. Announc.">
        <title>Complete Genome Sequence of the Hyperthermophilic and Acidophilic Archaeon Saccharolobus caldissimus Strain HS-3T.</title>
        <authorList>
            <person name="Sakai H.D."/>
            <person name="Kurosawa N."/>
        </authorList>
    </citation>
    <scope>NUCLEOTIDE SEQUENCE [LARGE SCALE GENOMIC DNA]</scope>
    <source>
        <strain evidence="7 8">JCM32116</strain>
    </source>
</reference>
<sequence>MSIRDSVKLFGPAWIALLADADAASIIGGLSTGEEYGYKLIWFVLVLAIPLFIIQEASGRLGAVTNLGIGELIRKYYSKKISFLSIIPIFFVDFFTYLSEYTGIAIGSYLIGINPLIGLLIFFIIHIIIISTKNYERTERALIAISFILLISALIVAEPKLYFTNNIFYFSTSKNFLFFLAVNIGAVVTPPCMLIYQSSATAIKYSKLNISISEKVKWTNIETIIGAIVTELTIVFSEIIGTLIKNVEPTNPMQLMKSLGVIHVIFGVLLISAGFLTLIVVSLSSAWGILEALDKNNYKNVFKIYVIESIPALIILLIISNNYSVILNFALTLLSLSPIVIAFPAILIGILISNKRIMRDYAYGKIRLFIYFLTIGLIVIGGLIGFLYL</sequence>
<dbReference type="AlphaFoldDB" id="A0AAQ4CRP2"/>
<feature type="transmembrane region" description="Helical" evidence="6">
    <location>
        <begin position="224"/>
        <end position="244"/>
    </location>
</feature>
<organism evidence="7 8">
    <name type="scientific">Saccharolobus caldissimus</name>
    <dbReference type="NCBI Taxonomy" id="1702097"/>
    <lineage>
        <taxon>Archaea</taxon>
        <taxon>Thermoproteota</taxon>
        <taxon>Thermoprotei</taxon>
        <taxon>Sulfolobales</taxon>
        <taxon>Sulfolobaceae</taxon>
        <taxon>Saccharolobus</taxon>
    </lineage>
</organism>
<proteinExistence type="predicted"/>
<feature type="transmembrane region" description="Helical" evidence="6">
    <location>
        <begin position="177"/>
        <end position="203"/>
    </location>
</feature>
<keyword evidence="4 6" id="KW-1133">Transmembrane helix</keyword>
<dbReference type="Pfam" id="PF01566">
    <property type="entry name" value="Nramp"/>
    <property type="match status" value="1"/>
</dbReference>
<dbReference type="GO" id="GO:0015086">
    <property type="term" value="F:cadmium ion transmembrane transporter activity"/>
    <property type="evidence" value="ECO:0007669"/>
    <property type="project" value="TreeGrafter"/>
</dbReference>
<feature type="transmembrane region" description="Helical" evidence="6">
    <location>
        <begin position="104"/>
        <end position="129"/>
    </location>
</feature>
<feature type="transmembrane region" description="Helical" evidence="6">
    <location>
        <begin position="39"/>
        <end position="61"/>
    </location>
</feature>
<name>A0AAQ4CRP2_9CREN</name>
<keyword evidence="5 6" id="KW-0472">Membrane</keyword>
<keyword evidence="8" id="KW-1185">Reference proteome</keyword>
<dbReference type="InterPro" id="IPR001046">
    <property type="entry name" value="NRAMP_fam"/>
</dbReference>
<dbReference type="PANTHER" id="PTHR11706">
    <property type="entry name" value="SOLUTE CARRIER PROTEIN FAMILY 11 MEMBER"/>
    <property type="match status" value="1"/>
</dbReference>
<dbReference type="Proteomes" id="UP001319921">
    <property type="component" value="Chromosome"/>
</dbReference>
<evidence type="ECO:0000256" key="5">
    <source>
        <dbReference type="ARBA" id="ARBA00023136"/>
    </source>
</evidence>
<evidence type="ECO:0000313" key="8">
    <source>
        <dbReference type="Proteomes" id="UP001319921"/>
    </source>
</evidence>
<feature type="transmembrane region" description="Helical" evidence="6">
    <location>
        <begin position="81"/>
        <end position="98"/>
    </location>
</feature>
<feature type="transmembrane region" description="Helical" evidence="6">
    <location>
        <begin position="325"/>
        <end position="352"/>
    </location>
</feature>
<dbReference type="GO" id="GO:0005384">
    <property type="term" value="F:manganese ion transmembrane transporter activity"/>
    <property type="evidence" value="ECO:0007669"/>
    <property type="project" value="TreeGrafter"/>
</dbReference>
<evidence type="ECO:0000256" key="1">
    <source>
        <dbReference type="ARBA" id="ARBA00004141"/>
    </source>
</evidence>
<feature type="transmembrane region" description="Helical" evidence="6">
    <location>
        <begin position="368"/>
        <end position="388"/>
    </location>
</feature>
<evidence type="ECO:0000256" key="3">
    <source>
        <dbReference type="ARBA" id="ARBA00022692"/>
    </source>
</evidence>
<evidence type="ECO:0000256" key="2">
    <source>
        <dbReference type="ARBA" id="ARBA00022448"/>
    </source>
</evidence>
<keyword evidence="3 6" id="KW-0812">Transmembrane</keyword>
<dbReference type="GeneID" id="68866216"/>
<dbReference type="GO" id="GO:0005886">
    <property type="term" value="C:plasma membrane"/>
    <property type="evidence" value="ECO:0007669"/>
    <property type="project" value="TreeGrafter"/>
</dbReference>
<feature type="transmembrane region" description="Helical" evidence="6">
    <location>
        <begin position="302"/>
        <end position="319"/>
    </location>
</feature>
<keyword evidence="2" id="KW-0813">Transport</keyword>
<evidence type="ECO:0000256" key="4">
    <source>
        <dbReference type="ARBA" id="ARBA00022989"/>
    </source>
</evidence>
<dbReference type="RefSeq" id="WP_229572337.1">
    <property type="nucleotide sequence ID" value="NZ_AP025226.1"/>
</dbReference>
<gene>
    <name evidence="7" type="ORF">SACC_14900</name>
</gene>
<comment type="subcellular location">
    <subcellularLocation>
        <location evidence="1">Membrane</location>
        <topology evidence="1">Multi-pass membrane protein</topology>
    </subcellularLocation>
</comment>
<dbReference type="PANTHER" id="PTHR11706:SF33">
    <property type="entry name" value="NATURAL RESISTANCE-ASSOCIATED MACROPHAGE PROTEIN 2"/>
    <property type="match status" value="1"/>
</dbReference>
<protein>
    <submittedName>
        <fullName evidence="7">Uncharacterized protein</fullName>
    </submittedName>
</protein>
<dbReference type="KEGG" id="scas:SACC_14900"/>
<evidence type="ECO:0000256" key="6">
    <source>
        <dbReference type="SAM" id="Phobius"/>
    </source>
</evidence>
<evidence type="ECO:0000313" key="7">
    <source>
        <dbReference type="EMBL" id="BDB98473.1"/>
    </source>
</evidence>
<feature type="transmembrane region" description="Helical" evidence="6">
    <location>
        <begin position="264"/>
        <end position="290"/>
    </location>
</feature>
<dbReference type="GO" id="GO:0034755">
    <property type="term" value="P:iron ion transmembrane transport"/>
    <property type="evidence" value="ECO:0007669"/>
    <property type="project" value="TreeGrafter"/>
</dbReference>
<accession>A0AAQ4CRP2</accession>